<dbReference type="InterPro" id="IPR044742">
    <property type="entry name" value="DEAD/DEAH_RhlB"/>
</dbReference>
<evidence type="ECO:0000256" key="3">
    <source>
        <dbReference type="ARBA" id="ARBA00022806"/>
    </source>
</evidence>
<dbReference type="GO" id="GO:0016787">
    <property type="term" value="F:hydrolase activity"/>
    <property type="evidence" value="ECO:0007669"/>
    <property type="project" value="UniProtKB-KW"/>
</dbReference>
<dbReference type="InterPro" id="IPR014001">
    <property type="entry name" value="Helicase_ATP-bd"/>
</dbReference>
<evidence type="ECO:0000256" key="4">
    <source>
        <dbReference type="ARBA" id="ARBA00022840"/>
    </source>
</evidence>
<dbReference type="GO" id="GO:0003724">
    <property type="term" value="F:RNA helicase activity"/>
    <property type="evidence" value="ECO:0007669"/>
    <property type="project" value="TreeGrafter"/>
</dbReference>
<feature type="region of interest" description="Disordered" evidence="5">
    <location>
        <begin position="363"/>
        <end position="386"/>
    </location>
</feature>
<dbReference type="AlphaFoldDB" id="A0A1D3CT02"/>
<organism evidence="8 9">
    <name type="scientific">Cyclospora cayetanensis</name>
    <dbReference type="NCBI Taxonomy" id="88456"/>
    <lineage>
        <taxon>Eukaryota</taxon>
        <taxon>Sar</taxon>
        <taxon>Alveolata</taxon>
        <taxon>Apicomplexa</taxon>
        <taxon>Conoidasida</taxon>
        <taxon>Coccidia</taxon>
        <taxon>Eucoccidiorida</taxon>
        <taxon>Eimeriorina</taxon>
        <taxon>Eimeriidae</taxon>
        <taxon>Cyclospora</taxon>
    </lineage>
</organism>
<protein>
    <submittedName>
        <fullName evidence="8">RNA helicase</fullName>
    </submittedName>
</protein>
<feature type="domain" description="Helicase C-terminal" evidence="7">
    <location>
        <begin position="470"/>
        <end position="619"/>
    </location>
</feature>
<evidence type="ECO:0000313" key="9">
    <source>
        <dbReference type="Proteomes" id="UP000095192"/>
    </source>
</evidence>
<dbReference type="EMBL" id="JROU02002062">
    <property type="protein sequence ID" value="OEH74335.1"/>
    <property type="molecule type" value="Genomic_DNA"/>
</dbReference>
<keyword evidence="9" id="KW-1185">Reference proteome</keyword>
<keyword evidence="2" id="KW-0378">Hydrolase</keyword>
<proteinExistence type="predicted"/>
<sequence>MRGFKDAATFEPFAAHVWERCRSSAQIADSSLPLVRKVCQTKPLSTNAIPVRAQKVLLAYSPPRALPWRSAQSSTLGSVSLLPFSYTIGCAVHRTISGLSAARVSALPISFQLQEGLQRLRFRNLTEVQRFCLLRALGGTSLVVAARPGTGKTVAYLLPVLQRFVAENERQNGVDNTHAPTPRPFALIVVPSRELAKQVTNVAVALLPHAPVLLLDPTASLRHQQQLLRHLPAKIIVGTPDRILSLLREKRPATHTASAAGESTQLSLDMLRVLVVDEADALLRRDYHSKVQRIYWTAMGWEKGKERPPEGTRGIQRNGGDLQVLFFSAVLPSNLMASFKADFPQAELLNLLDSSKDLPRGGLTANGVSAAESHEAESTSVGHTPGSAVAGVGVQRHVCYLPPRTAPGTLDDSLIQNDSILGGEGRSRRQKSQEETHIEKERKMLALAETLRTHLLPSPRPSSASSTEVQVKSTAAETSPQCIVFADSQDEVRYIKNHPLLDAWRVVAIHSNMDAVDRQHSMQTFAEGDASVLVSTDVVARGLDIPSVALVVHMHPPTPPVNYTHRTGRAGRGTIPGTSVVLCSSLELRNLREVERLGDICFERRALPAVADCQELALRQITADMLGVPPTQYAPLLDLARRLHEKSGVQALAATLAKLGSLLYVQNIKHVMEPSTRAASLKVLLCISKP</sequence>
<dbReference type="PROSITE" id="PS51192">
    <property type="entry name" value="HELICASE_ATP_BIND_1"/>
    <property type="match status" value="1"/>
</dbReference>
<keyword evidence="4" id="KW-0067">ATP-binding</keyword>
<evidence type="ECO:0000259" key="7">
    <source>
        <dbReference type="PROSITE" id="PS51194"/>
    </source>
</evidence>
<dbReference type="GO" id="GO:0003676">
    <property type="term" value="F:nucleic acid binding"/>
    <property type="evidence" value="ECO:0007669"/>
    <property type="project" value="InterPro"/>
</dbReference>
<dbReference type="GO" id="GO:0005524">
    <property type="term" value="F:ATP binding"/>
    <property type="evidence" value="ECO:0007669"/>
    <property type="project" value="UniProtKB-KW"/>
</dbReference>
<keyword evidence="1" id="KW-0547">Nucleotide-binding</keyword>
<dbReference type="Pfam" id="PF00271">
    <property type="entry name" value="Helicase_C"/>
    <property type="match status" value="1"/>
</dbReference>
<evidence type="ECO:0000313" key="8">
    <source>
        <dbReference type="EMBL" id="OEH74335.1"/>
    </source>
</evidence>
<dbReference type="InParanoid" id="A0A1D3CT02"/>
<dbReference type="InterPro" id="IPR011545">
    <property type="entry name" value="DEAD/DEAH_box_helicase_dom"/>
</dbReference>
<dbReference type="Proteomes" id="UP000095192">
    <property type="component" value="Unassembled WGS sequence"/>
</dbReference>
<evidence type="ECO:0000256" key="5">
    <source>
        <dbReference type="SAM" id="MobiDB-lite"/>
    </source>
</evidence>
<evidence type="ECO:0000256" key="1">
    <source>
        <dbReference type="ARBA" id="ARBA00022741"/>
    </source>
</evidence>
<dbReference type="VEuPathDB" id="ToxoDB:cyc_07606"/>
<dbReference type="PANTHER" id="PTHR47959:SF1">
    <property type="entry name" value="ATP-DEPENDENT RNA HELICASE DBPA"/>
    <property type="match status" value="1"/>
</dbReference>
<gene>
    <name evidence="8" type="ORF">cyc_07606</name>
</gene>
<dbReference type="CDD" id="cd00268">
    <property type="entry name" value="DEADc"/>
    <property type="match status" value="1"/>
</dbReference>
<dbReference type="GO" id="GO:0005829">
    <property type="term" value="C:cytosol"/>
    <property type="evidence" value="ECO:0007669"/>
    <property type="project" value="TreeGrafter"/>
</dbReference>
<dbReference type="SMART" id="SM00490">
    <property type="entry name" value="HELICc"/>
    <property type="match status" value="1"/>
</dbReference>
<dbReference type="CDD" id="cd18787">
    <property type="entry name" value="SF2_C_DEAD"/>
    <property type="match status" value="1"/>
</dbReference>
<feature type="domain" description="Helicase ATP-binding" evidence="6">
    <location>
        <begin position="133"/>
        <end position="349"/>
    </location>
</feature>
<evidence type="ECO:0000256" key="2">
    <source>
        <dbReference type="ARBA" id="ARBA00022801"/>
    </source>
</evidence>
<reference evidence="8 9" key="1">
    <citation type="journal article" date="2016" name="BMC Genomics">
        <title>Comparative genomics reveals Cyclospora cayetanensis possesses coccidia-like metabolism and invasion components but unique surface antigens.</title>
        <authorList>
            <person name="Liu S."/>
            <person name="Wang L."/>
            <person name="Zheng H."/>
            <person name="Xu Z."/>
            <person name="Roellig D.M."/>
            <person name="Li N."/>
            <person name="Frace M.A."/>
            <person name="Tang K."/>
            <person name="Arrowood M.J."/>
            <person name="Moss D.M."/>
            <person name="Zhang L."/>
            <person name="Feng Y."/>
            <person name="Xiao L."/>
        </authorList>
    </citation>
    <scope>NUCLEOTIDE SEQUENCE [LARGE SCALE GENOMIC DNA]</scope>
    <source>
        <strain evidence="8 9">CHN_HEN01</strain>
    </source>
</reference>
<dbReference type="SUPFAM" id="SSF52540">
    <property type="entry name" value="P-loop containing nucleoside triphosphate hydrolases"/>
    <property type="match status" value="1"/>
</dbReference>
<feature type="region of interest" description="Disordered" evidence="5">
    <location>
        <begin position="411"/>
        <end position="437"/>
    </location>
</feature>
<dbReference type="InterPro" id="IPR027417">
    <property type="entry name" value="P-loop_NTPase"/>
</dbReference>
<accession>A0A1D3CT02</accession>
<name>A0A1D3CT02_9EIME</name>
<feature type="compositionally biased region" description="Basic and acidic residues" evidence="5">
    <location>
        <begin position="425"/>
        <end position="437"/>
    </location>
</feature>
<dbReference type="InterPro" id="IPR001650">
    <property type="entry name" value="Helicase_C-like"/>
</dbReference>
<dbReference type="PANTHER" id="PTHR47959">
    <property type="entry name" value="ATP-DEPENDENT RNA HELICASE RHLE-RELATED"/>
    <property type="match status" value="1"/>
</dbReference>
<dbReference type="Pfam" id="PF00270">
    <property type="entry name" value="DEAD"/>
    <property type="match status" value="1"/>
</dbReference>
<dbReference type="InterPro" id="IPR050079">
    <property type="entry name" value="DEAD_box_RNA_helicase"/>
</dbReference>
<dbReference type="PROSITE" id="PS51194">
    <property type="entry name" value="HELICASE_CTER"/>
    <property type="match status" value="1"/>
</dbReference>
<comment type="caution">
    <text evidence="8">The sequence shown here is derived from an EMBL/GenBank/DDBJ whole genome shotgun (WGS) entry which is preliminary data.</text>
</comment>
<dbReference type="Gene3D" id="3.40.50.300">
    <property type="entry name" value="P-loop containing nucleotide triphosphate hydrolases"/>
    <property type="match status" value="2"/>
</dbReference>
<keyword evidence="3 8" id="KW-0347">Helicase</keyword>
<evidence type="ECO:0000259" key="6">
    <source>
        <dbReference type="PROSITE" id="PS51192"/>
    </source>
</evidence>
<dbReference type="VEuPathDB" id="ToxoDB:LOC34623539"/>
<dbReference type="SMART" id="SM00487">
    <property type="entry name" value="DEXDc"/>
    <property type="match status" value="1"/>
</dbReference>